<dbReference type="AlphaFoldDB" id="A0A8J4URT4"/>
<accession>A0A8J4URT4</accession>
<dbReference type="Proteomes" id="UP000727407">
    <property type="component" value="Unassembled WGS sequence"/>
</dbReference>
<gene>
    <name evidence="1" type="primary">fmt</name>
    <name evidence="1" type="ORF">DAT39_006425</name>
</gene>
<evidence type="ECO:0000313" key="1">
    <source>
        <dbReference type="EMBL" id="KAF5903847.1"/>
    </source>
</evidence>
<evidence type="ECO:0000313" key="2">
    <source>
        <dbReference type="Proteomes" id="UP000727407"/>
    </source>
</evidence>
<protein>
    <submittedName>
        <fullName evidence="1">Usherin</fullName>
    </submittedName>
</protein>
<name>A0A8J4URT4_CLAMG</name>
<comment type="caution">
    <text evidence="1">The sequence shown here is derived from an EMBL/GenBank/DDBJ whole genome shotgun (WGS) entry which is preliminary data.</text>
</comment>
<organism evidence="1 2">
    <name type="scientific">Clarias magur</name>
    <name type="common">Asian catfish</name>
    <name type="synonym">Macropteronotus magur</name>
    <dbReference type="NCBI Taxonomy" id="1594786"/>
    <lineage>
        <taxon>Eukaryota</taxon>
        <taxon>Metazoa</taxon>
        <taxon>Chordata</taxon>
        <taxon>Craniata</taxon>
        <taxon>Vertebrata</taxon>
        <taxon>Euteleostomi</taxon>
        <taxon>Actinopterygii</taxon>
        <taxon>Neopterygii</taxon>
        <taxon>Teleostei</taxon>
        <taxon>Ostariophysi</taxon>
        <taxon>Siluriformes</taxon>
        <taxon>Clariidae</taxon>
        <taxon>Clarias</taxon>
    </lineage>
</organism>
<keyword evidence="2" id="KW-1185">Reference proteome</keyword>
<sequence length="105" mass="11326">MVVNVAITGTSLPERCVGAGEIHDSDQAETAKEQMILGQFIACGEGCGLLYPLEKVEVKKMSCTKTSRQQPVPKGWGGGEKRENVDLASLDYLLAGWIKLELSVC</sequence>
<reference evidence="1" key="1">
    <citation type="submission" date="2020-07" db="EMBL/GenBank/DDBJ databases">
        <title>Clarias magur genome sequencing, assembly and annotation.</title>
        <authorList>
            <person name="Kushwaha B."/>
            <person name="Kumar R."/>
            <person name="Das P."/>
            <person name="Joshi C.G."/>
            <person name="Kumar D."/>
            <person name="Nagpure N.S."/>
            <person name="Pandey M."/>
            <person name="Agarwal S."/>
            <person name="Srivastava S."/>
            <person name="Singh M."/>
            <person name="Sahoo L."/>
            <person name="Jayasankar P."/>
            <person name="Meher P.K."/>
            <person name="Koringa P.G."/>
            <person name="Iquebal M.A."/>
            <person name="Das S.P."/>
            <person name="Bit A."/>
            <person name="Patnaik S."/>
            <person name="Patel N."/>
            <person name="Shah T.M."/>
            <person name="Hinsu A."/>
            <person name="Jena J.K."/>
        </authorList>
    </citation>
    <scope>NUCLEOTIDE SEQUENCE</scope>
    <source>
        <strain evidence="1">CIFAMagur01</strain>
        <tissue evidence="1">Testis</tissue>
    </source>
</reference>
<proteinExistence type="predicted"/>
<dbReference type="EMBL" id="QNUK01000067">
    <property type="protein sequence ID" value="KAF5903847.1"/>
    <property type="molecule type" value="Genomic_DNA"/>
</dbReference>